<dbReference type="InParanoid" id="A0A059CUY5"/>
<protein>
    <submittedName>
        <fullName evidence="1">Uncharacterized protein</fullName>
    </submittedName>
</protein>
<evidence type="ECO:0000313" key="1">
    <source>
        <dbReference type="EMBL" id="KCW81765.1"/>
    </source>
</evidence>
<name>A0A059CUY5_EUCGR</name>
<gene>
    <name evidence="1" type="ORF">EUGRSUZ_C03131</name>
</gene>
<sequence>MDPFNSIASEKEHQTESNRCEGVVINQSTLSSNVWFENYFCLADSSPSEEACYSRQHQAANPFRLLTDGKSVILWKILSLSGHESWNLKIFHFGNLSVLARWLGVTSHEDHRSEQRLLLFRYFHFVPYLIRRLDAFIIAPILGTKQSSPISGTFSPLHLANLFF</sequence>
<accession>A0A059CUY5</accession>
<dbReference type="Gramene" id="KCW81765">
    <property type="protein sequence ID" value="KCW81765"/>
    <property type="gene ID" value="EUGRSUZ_C03131"/>
</dbReference>
<proteinExistence type="predicted"/>
<reference evidence="1" key="1">
    <citation type="submission" date="2013-07" db="EMBL/GenBank/DDBJ databases">
        <title>The genome of Eucalyptus grandis.</title>
        <authorList>
            <person name="Schmutz J."/>
            <person name="Hayes R."/>
            <person name="Myburg A."/>
            <person name="Tuskan G."/>
            <person name="Grattapaglia D."/>
            <person name="Rokhsar D.S."/>
        </authorList>
    </citation>
    <scope>NUCLEOTIDE SEQUENCE</scope>
    <source>
        <tissue evidence="1">Leaf extractions</tissue>
    </source>
</reference>
<dbReference type="EMBL" id="KK198755">
    <property type="protein sequence ID" value="KCW81765.1"/>
    <property type="molecule type" value="Genomic_DNA"/>
</dbReference>
<dbReference type="AlphaFoldDB" id="A0A059CUY5"/>
<organism evidence="1">
    <name type="scientific">Eucalyptus grandis</name>
    <name type="common">Flooded gum</name>
    <dbReference type="NCBI Taxonomy" id="71139"/>
    <lineage>
        <taxon>Eukaryota</taxon>
        <taxon>Viridiplantae</taxon>
        <taxon>Streptophyta</taxon>
        <taxon>Embryophyta</taxon>
        <taxon>Tracheophyta</taxon>
        <taxon>Spermatophyta</taxon>
        <taxon>Magnoliopsida</taxon>
        <taxon>eudicotyledons</taxon>
        <taxon>Gunneridae</taxon>
        <taxon>Pentapetalae</taxon>
        <taxon>rosids</taxon>
        <taxon>malvids</taxon>
        <taxon>Myrtales</taxon>
        <taxon>Myrtaceae</taxon>
        <taxon>Myrtoideae</taxon>
        <taxon>Eucalypteae</taxon>
        <taxon>Eucalyptus</taxon>
    </lineage>
</organism>